<accession>A0A1M6V3H5</accession>
<keyword evidence="2" id="KW-1185">Reference proteome</keyword>
<evidence type="ECO:0000313" key="1">
    <source>
        <dbReference type="EMBL" id="SHK75954.1"/>
    </source>
</evidence>
<gene>
    <name evidence="1" type="ORF">SAMN05720469_11659</name>
</gene>
<proteinExistence type="predicted"/>
<dbReference type="Pfam" id="PF13151">
    <property type="entry name" value="DUF3990"/>
    <property type="match status" value="1"/>
</dbReference>
<organism evidence="1 2">
    <name type="scientific">Fibrobacter intestinalis</name>
    <dbReference type="NCBI Taxonomy" id="28122"/>
    <lineage>
        <taxon>Bacteria</taxon>
        <taxon>Pseudomonadati</taxon>
        <taxon>Fibrobacterota</taxon>
        <taxon>Fibrobacteria</taxon>
        <taxon>Fibrobacterales</taxon>
        <taxon>Fibrobacteraceae</taxon>
        <taxon>Fibrobacter</taxon>
    </lineage>
</organism>
<dbReference type="AlphaFoldDB" id="A0A1M6V3H5"/>
<name>A0A1M6V3H5_9BACT</name>
<evidence type="ECO:0000313" key="2">
    <source>
        <dbReference type="Proteomes" id="UP000184275"/>
    </source>
</evidence>
<dbReference type="EMBL" id="FRAW01000016">
    <property type="protein sequence ID" value="SHK75954.1"/>
    <property type="molecule type" value="Genomic_DNA"/>
</dbReference>
<reference evidence="2" key="1">
    <citation type="submission" date="2016-11" db="EMBL/GenBank/DDBJ databases">
        <authorList>
            <person name="Varghese N."/>
            <person name="Submissions S."/>
        </authorList>
    </citation>
    <scope>NUCLEOTIDE SEQUENCE [LARGE SCALE GENOMIC DNA]</scope>
    <source>
        <strain evidence="2">UWOS</strain>
    </source>
</reference>
<dbReference type="Proteomes" id="UP000184275">
    <property type="component" value="Unassembled WGS sequence"/>
</dbReference>
<dbReference type="RefSeq" id="WP_073304591.1">
    <property type="nucleotide sequence ID" value="NZ_FRAW01000016.1"/>
</dbReference>
<protein>
    <recommendedName>
        <fullName evidence="3">DUF3990 domain-containing protein</fullName>
    </recommendedName>
</protein>
<dbReference type="InterPro" id="IPR025051">
    <property type="entry name" value="DUF3990"/>
</dbReference>
<evidence type="ECO:0008006" key="3">
    <source>
        <dbReference type="Google" id="ProtNLM"/>
    </source>
</evidence>
<sequence length="161" mass="18489">MELYHGSNIVVSVPEIRTPSHRLDFGTGFYTTTSFDQAKRWSISKAKLEKKGSATVSVFTVPDDFLQNKNLDILDFKKADEQWLDFVIANRTDKDFIYEHDIVKGAVANDRVFASLNAFESGFMDKPTLLKELCTWVYVDQILFHTEKALQILKFSRAEQV</sequence>